<dbReference type="Proteomes" id="UP000249890">
    <property type="component" value="Chromosome"/>
</dbReference>
<keyword evidence="7" id="KW-1185">Reference proteome</keyword>
<dbReference type="KEGG" id="pdh:B9T62_05645"/>
<organism evidence="6 7">
    <name type="scientific">Paenibacillus donghaensis</name>
    <dbReference type="NCBI Taxonomy" id="414771"/>
    <lineage>
        <taxon>Bacteria</taxon>
        <taxon>Bacillati</taxon>
        <taxon>Bacillota</taxon>
        <taxon>Bacilli</taxon>
        <taxon>Bacillales</taxon>
        <taxon>Paenibacillaceae</taxon>
        <taxon>Paenibacillus</taxon>
    </lineage>
</organism>
<keyword evidence="2 5" id="KW-0812">Transmembrane</keyword>
<dbReference type="Gene3D" id="1.20.1560.10">
    <property type="entry name" value="ABC transporter type 1, transmembrane domain"/>
    <property type="match status" value="1"/>
</dbReference>
<dbReference type="AlphaFoldDB" id="A0A2Z2KE81"/>
<sequence length="102" mass="11496">MIVSHIIMLAQACLPLVQIYLVAKIVGTTERVIAGELPYVYAVFWLLGQVALNAFTSILLLVEQLNGRRMSYRVANFFEHLIIDKTLRLSLLEFEKHAPPAA</sequence>
<reference evidence="6 7" key="1">
    <citation type="submission" date="2017-06" db="EMBL/GenBank/DDBJ databases">
        <title>Complete genome sequence of Paenibacillus donghaensis KCTC 13049T isolated from East Sea sediment, South Korea.</title>
        <authorList>
            <person name="Jung B.K."/>
            <person name="Hong S.-J."/>
            <person name="Shin J.-H."/>
        </authorList>
    </citation>
    <scope>NUCLEOTIDE SEQUENCE [LARGE SCALE GENOMIC DNA]</scope>
    <source>
        <strain evidence="6 7">KCTC 13049</strain>
    </source>
</reference>
<gene>
    <name evidence="6" type="ORF">B9T62_05645</name>
</gene>
<evidence type="ECO:0000256" key="4">
    <source>
        <dbReference type="ARBA" id="ARBA00023136"/>
    </source>
</evidence>
<dbReference type="GO" id="GO:0005524">
    <property type="term" value="F:ATP binding"/>
    <property type="evidence" value="ECO:0007669"/>
    <property type="project" value="InterPro"/>
</dbReference>
<evidence type="ECO:0000256" key="2">
    <source>
        <dbReference type="ARBA" id="ARBA00022692"/>
    </source>
</evidence>
<dbReference type="GO" id="GO:0005886">
    <property type="term" value="C:plasma membrane"/>
    <property type="evidence" value="ECO:0007669"/>
    <property type="project" value="UniProtKB-SubCell"/>
</dbReference>
<dbReference type="InterPro" id="IPR036640">
    <property type="entry name" value="ABC1_TM_sf"/>
</dbReference>
<dbReference type="SUPFAM" id="SSF90123">
    <property type="entry name" value="ABC transporter transmembrane region"/>
    <property type="match status" value="1"/>
</dbReference>
<feature type="transmembrane region" description="Helical" evidence="5">
    <location>
        <begin position="7"/>
        <end position="27"/>
    </location>
</feature>
<evidence type="ECO:0000313" key="7">
    <source>
        <dbReference type="Proteomes" id="UP000249890"/>
    </source>
</evidence>
<keyword evidence="3 5" id="KW-1133">Transmembrane helix</keyword>
<dbReference type="EMBL" id="CP021780">
    <property type="protein sequence ID" value="ASA20329.1"/>
    <property type="molecule type" value="Genomic_DNA"/>
</dbReference>
<keyword evidence="4 5" id="KW-0472">Membrane</keyword>
<accession>A0A2Z2KE81</accession>
<evidence type="ECO:0000256" key="3">
    <source>
        <dbReference type="ARBA" id="ARBA00022989"/>
    </source>
</evidence>
<name>A0A2Z2KE81_9BACL</name>
<dbReference type="RefSeq" id="WP_087914351.1">
    <property type="nucleotide sequence ID" value="NZ_CP021780.1"/>
</dbReference>
<protein>
    <submittedName>
        <fullName evidence="6">Uncharacterized protein</fullName>
    </submittedName>
</protein>
<proteinExistence type="predicted"/>
<evidence type="ECO:0000256" key="1">
    <source>
        <dbReference type="ARBA" id="ARBA00004651"/>
    </source>
</evidence>
<feature type="transmembrane region" description="Helical" evidence="5">
    <location>
        <begin position="39"/>
        <end position="62"/>
    </location>
</feature>
<comment type="subcellular location">
    <subcellularLocation>
        <location evidence="1">Cell membrane</location>
        <topology evidence="1">Multi-pass membrane protein</topology>
    </subcellularLocation>
</comment>
<evidence type="ECO:0000313" key="6">
    <source>
        <dbReference type="EMBL" id="ASA20329.1"/>
    </source>
</evidence>
<evidence type="ECO:0000256" key="5">
    <source>
        <dbReference type="SAM" id="Phobius"/>
    </source>
</evidence>